<dbReference type="PANTHER" id="PTHR40267">
    <property type="entry name" value="BLR3294 PROTEIN"/>
    <property type="match status" value="1"/>
</dbReference>
<dbReference type="AlphaFoldDB" id="A0A6A6X123"/>
<dbReference type="Gene3D" id="3.40.50.12500">
    <property type="match status" value="1"/>
</dbReference>
<keyword evidence="2" id="KW-1185">Reference proteome</keyword>
<reference evidence="1" key="1">
    <citation type="journal article" date="2020" name="Stud. Mycol.">
        <title>101 Dothideomycetes genomes: a test case for predicting lifestyles and emergence of pathogens.</title>
        <authorList>
            <person name="Haridas S."/>
            <person name="Albert R."/>
            <person name="Binder M."/>
            <person name="Bloem J."/>
            <person name="Labutti K."/>
            <person name="Salamov A."/>
            <person name="Andreopoulos B."/>
            <person name="Baker S."/>
            <person name="Barry K."/>
            <person name="Bills G."/>
            <person name="Bluhm B."/>
            <person name="Cannon C."/>
            <person name="Castanera R."/>
            <person name="Culley D."/>
            <person name="Daum C."/>
            <person name="Ezra D."/>
            <person name="Gonzalez J."/>
            <person name="Henrissat B."/>
            <person name="Kuo A."/>
            <person name="Liang C."/>
            <person name="Lipzen A."/>
            <person name="Lutzoni F."/>
            <person name="Magnuson J."/>
            <person name="Mondo S."/>
            <person name="Nolan M."/>
            <person name="Ohm R."/>
            <person name="Pangilinan J."/>
            <person name="Park H.-J."/>
            <person name="Ramirez L."/>
            <person name="Alfaro M."/>
            <person name="Sun H."/>
            <person name="Tritt A."/>
            <person name="Yoshinaga Y."/>
            <person name="Zwiers L.-H."/>
            <person name="Turgeon B."/>
            <person name="Goodwin S."/>
            <person name="Spatafora J."/>
            <person name="Crous P."/>
            <person name="Grigoriev I."/>
        </authorList>
    </citation>
    <scope>NUCLEOTIDE SEQUENCE</scope>
    <source>
        <strain evidence="1">CBS 109.77</strain>
    </source>
</reference>
<gene>
    <name evidence="1" type="ORF">K505DRAFT_312061</name>
</gene>
<dbReference type="Pfam" id="PF17645">
    <property type="entry name" value="Amdase"/>
    <property type="match status" value="1"/>
</dbReference>
<dbReference type="EMBL" id="MU002096">
    <property type="protein sequence ID" value="KAF2790056.1"/>
    <property type="molecule type" value="Genomic_DNA"/>
</dbReference>
<name>A0A6A6X123_9PLEO</name>
<dbReference type="InterPro" id="IPR026286">
    <property type="entry name" value="MaiA/AMDase"/>
</dbReference>
<dbReference type="OrthoDB" id="414270at2759"/>
<organism evidence="1 2">
    <name type="scientific">Melanomma pulvis-pyrius CBS 109.77</name>
    <dbReference type="NCBI Taxonomy" id="1314802"/>
    <lineage>
        <taxon>Eukaryota</taxon>
        <taxon>Fungi</taxon>
        <taxon>Dikarya</taxon>
        <taxon>Ascomycota</taxon>
        <taxon>Pezizomycotina</taxon>
        <taxon>Dothideomycetes</taxon>
        <taxon>Pleosporomycetidae</taxon>
        <taxon>Pleosporales</taxon>
        <taxon>Melanommataceae</taxon>
        <taxon>Melanomma</taxon>
    </lineage>
</organism>
<evidence type="ECO:0008006" key="3">
    <source>
        <dbReference type="Google" id="ProtNLM"/>
    </source>
</evidence>
<dbReference type="InterPro" id="IPR053714">
    <property type="entry name" value="Iso_Racemase_Enz_sf"/>
</dbReference>
<protein>
    <recommendedName>
        <fullName evidence="3">Asp/Glu/hydantoin racemase</fullName>
    </recommendedName>
</protein>
<dbReference type="PIRSF" id="PIRSF015736">
    <property type="entry name" value="MI"/>
    <property type="match status" value="1"/>
</dbReference>
<dbReference type="PANTHER" id="PTHR40267:SF1">
    <property type="entry name" value="BLR3294 PROTEIN"/>
    <property type="match status" value="1"/>
</dbReference>
<accession>A0A6A6X123</accession>
<evidence type="ECO:0000313" key="2">
    <source>
        <dbReference type="Proteomes" id="UP000799757"/>
    </source>
</evidence>
<evidence type="ECO:0000313" key="1">
    <source>
        <dbReference type="EMBL" id="KAF2790056.1"/>
    </source>
</evidence>
<sequence length="245" mass="26447">MTTPKRLRIGILVPSSNTALEPLTNSILSSLPHITAHFSRFAVTTIGLSSSALSQFEPHKLIEAAQLLVHADVDIIGWSGTSAGWLGFAADEELCRLITEATTIPATTSILALNKALKKLGVTRLGLVTPYVEEVQEAIIRNYGAIGVDASVERHLSRSDNVKFAGLGPETFDPLVEGVVKEGVDAVTIFCTNLSAAQYVERWEREHGVPVLDSVATVVWDALRICGVDTSQIRGWGRLMEIDTS</sequence>
<proteinExistence type="predicted"/>
<dbReference type="Proteomes" id="UP000799757">
    <property type="component" value="Unassembled WGS sequence"/>
</dbReference>